<feature type="compositionally biased region" description="Basic residues" evidence="1">
    <location>
        <begin position="319"/>
        <end position="330"/>
    </location>
</feature>
<dbReference type="GO" id="GO:0030036">
    <property type="term" value="P:actin cytoskeleton organization"/>
    <property type="evidence" value="ECO:0007669"/>
    <property type="project" value="TreeGrafter"/>
</dbReference>
<keyword evidence="2" id="KW-1133">Transmembrane helix</keyword>
<feature type="transmembrane region" description="Helical" evidence="2">
    <location>
        <begin position="241"/>
        <end position="266"/>
    </location>
</feature>
<proteinExistence type="predicted"/>
<keyword evidence="4" id="KW-1185">Reference proteome</keyword>
<reference evidence="3" key="1">
    <citation type="submission" date="2022-03" db="EMBL/GenBank/DDBJ databases">
        <authorList>
            <person name="Martin C."/>
        </authorList>
    </citation>
    <scope>NUCLEOTIDE SEQUENCE</scope>
</reference>
<evidence type="ECO:0000313" key="3">
    <source>
        <dbReference type="EMBL" id="CAH1774567.1"/>
    </source>
</evidence>
<feature type="compositionally biased region" description="Polar residues" evidence="1">
    <location>
        <begin position="339"/>
        <end position="354"/>
    </location>
</feature>
<gene>
    <name evidence="3" type="ORF">OFUS_LOCUS2001</name>
</gene>
<dbReference type="EMBL" id="CAIIXF020000001">
    <property type="protein sequence ID" value="CAH1774567.1"/>
    <property type="molecule type" value="Genomic_DNA"/>
</dbReference>
<accession>A0A8S4N197</accession>
<dbReference type="SUPFAM" id="SSF82895">
    <property type="entry name" value="TSP-1 type 1 repeat"/>
    <property type="match status" value="2"/>
</dbReference>
<dbReference type="Proteomes" id="UP000749559">
    <property type="component" value="Unassembled WGS sequence"/>
</dbReference>
<dbReference type="GO" id="GO:0005886">
    <property type="term" value="C:plasma membrane"/>
    <property type="evidence" value="ECO:0007669"/>
    <property type="project" value="TreeGrafter"/>
</dbReference>
<dbReference type="Gene3D" id="2.20.100.10">
    <property type="entry name" value="Thrombospondin type-1 (TSP1) repeat"/>
    <property type="match status" value="1"/>
</dbReference>
<feature type="region of interest" description="Disordered" evidence="1">
    <location>
        <begin position="312"/>
        <end position="354"/>
    </location>
</feature>
<dbReference type="PANTHER" id="PTHR11311">
    <property type="entry name" value="SPONDIN"/>
    <property type="match status" value="1"/>
</dbReference>
<dbReference type="PROSITE" id="PS50092">
    <property type="entry name" value="TSP1"/>
    <property type="match status" value="2"/>
</dbReference>
<sequence length="354" mass="39287">GTKCPVELFQTALCYLDSCNHWTVDTWSSCNIENGHCGFGERTRKISCIQRPGLTVAEWKCTEQRPKETERCFLPCPGECHLSTWSSWSHCHVICDPDITEGIQSRSRSILQEGITKYSWCPSNLIETRKCRHTKECIHFIWKTGNWVADIRDVWCESSNGVKVTGGCLEEEQPAGLKVCSPPCNITGSYCQDVNFCTCHEGLESQHSDSGELVNCWNRTMGNNSVKADYLVIPVDGPSNIWMWAVIAAGVAFVVFVVAAVVTICLKVQNKGNKKHSKSNKVQFSKISQTSSHREPIESQLAGCSHWDSVVVSPGTPRTRPKKPPRHKHGCPVVALEQDTPTSSQNGGTDMTSI</sequence>
<evidence type="ECO:0000256" key="2">
    <source>
        <dbReference type="SAM" id="Phobius"/>
    </source>
</evidence>
<dbReference type="PANTHER" id="PTHR11311:SF30">
    <property type="entry name" value="SPONDIN-LIKE TSP1 DOMAIN-CONTAINING PROTEIN"/>
    <property type="match status" value="1"/>
</dbReference>
<keyword evidence="2" id="KW-0472">Membrane</keyword>
<protein>
    <submittedName>
        <fullName evidence="3">Uncharacterized protein</fullName>
    </submittedName>
</protein>
<evidence type="ECO:0000256" key="1">
    <source>
        <dbReference type="SAM" id="MobiDB-lite"/>
    </source>
</evidence>
<dbReference type="SMART" id="SM00209">
    <property type="entry name" value="TSP1"/>
    <property type="match status" value="2"/>
</dbReference>
<organism evidence="3 4">
    <name type="scientific">Owenia fusiformis</name>
    <name type="common">Polychaete worm</name>
    <dbReference type="NCBI Taxonomy" id="6347"/>
    <lineage>
        <taxon>Eukaryota</taxon>
        <taxon>Metazoa</taxon>
        <taxon>Spiralia</taxon>
        <taxon>Lophotrochozoa</taxon>
        <taxon>Annelida</taxon>
        <taxon>Polychaeta</taxon>
        <taxon>Sedentaria</taxon>
        <taxon>Canalipalpata</taxon>
        <taxon>Sabellida</taxon>
        <taxon>Oweniida</taxon>
        <taxon>Oweniidae</taxon>
        <taxon>Owenia</taxon>
    </lineage>
</organism>
<dbReference type="InterPro" id="IPR036383">
    <property type="entry name" value="TSP1_rpt_sf"/>
</dbReference>
<evidence type="ECO:0000313" key="4">
    <source>
        <dbReference type="Proteomes" id="UP000749559"/>
    </source>
</evidence>
<feature type="region of interest" description="Disordered" evidence="1">
    <location>
        <begin position="276"/>
        <end position="295"/>
    </location>
</feature>
<dbReference type="Pfam" id="PF00090">
    <property type="entry name" value="TSP_1"/>
    <property type="match status" value="1"/>
</dbReference>
<name>A0A8S4N197_OWEFU</name>
<feature type="non-terminal residue" evidence="3">
    <location>
        <position position="354"/>
    </location>
</feature>
<dbReference type="AlphaFoldDB" id="A0A8S4N197"/>
<comment type="caution">
    <text evidence="3">The sequence shown here is derived from an EMBL/GenBank/DDBJ whole genome shotgun (WGS) entry which is preliminary data.</text>
</comment>
<dbReference type="OrthoDB" id="5814848at2759"/>
<dbReference type="InterPro" id="IPR000884">
    <property type="entry name" value="TSP1_rpt"/>
</dbReference>
<dbReference type="InterPro" id="IPR051418">
    <property type="entry name" value="Spondin/Thrombospondin_T1"/>
</dbReference>
<feature type="compositionally biased region" description="Polar residues" evidence="1">
    <location>
        <begin position="282"/>
        <end position="291"/>
    </location>
</feature>
<keyword evidence="2" id="KW-0812">Transmembrane</keyword>